<comment type="similarity">
    <text evidence="1">Belongs to the CbxX/CfxQ family.</text>
</comment>
<feature type="domain" description="AAA+ ATPase" evidence="4">
    <location>
        <begin position="143"/>
        <end position="281"/>
    </location>
</feature>
<dbReference type="SUPFAM" id="SSF52540">
    <property type="entry name" value="P-loop containing nucleoside triphosphate hydrolases"/>
    <property type="match status" value="1"/>
</dbReference>
<dbReference type="PANTHER" id="PTHR43392">
    <property type="entry name" value="AAA-TYPE ATPASE FAMILY PROTEIN / ANKYRIN REPEAT FAMILY PROTEIN"/>
    <property type="match status" value="1"/>
</dbReference>
<evidence type="ECO:0000256" key="2">
    <source>
        <dbReference type="ARBA" id="ARBA00022741"/>
    </source>
</evidence>
<dbReference type="PRINTS" id="PR00819">
    <property type="entry name" value="CBXCFQXSUPER"/>
</dbReference>
<proteinExistence type="inferred from homology"/>
<dbReference type="AlphaFoldDB" id="A0A6C0F2G3"/>
<dbReference type="InterPro" id="IPR003959">
    <property type="entry name" value="ATPase_AAA_core"/>
</dbReference>
<name>A0A6C0F2G3_9ZZZZ</name>
<dbReference type="InterPro" id="IPR050773">
    <property type="entry name" value="CbxX/CfxQ_RuBisCO_ESX"/>
</dbReference>
<dbReference type="Gene3D" id="3.40.50.300">
    <property type="entry name" value="P-loop containing nucleotide triphosphate hydrolases"/>
    <property type="match status" value="1"/>
</dbReference>
<evidence type="ECO:0000313" key="5">
    <source>
        <dbReference type="EMBL" id="QHT35262.1"/>
    </source>
</evidence>
<dbReference type="GO" id="GO:0005524">
    <property type="term" value="F:ATP binding"/>
    <property type="evidence" value="ECO:0007669"/>
    <property type="project" value="UniProtKB-KW"/>
</dbReference>
<keyword evidence="3" id="KW-0067">ATP-binding</keyword>
<accession>A0A6C0F2G3</accession>
<evidence type="ECO:0000256" key="3">
    <source>
        <dbReference type="ARBA" id="ARBA00022840"/>
    </source>
</evidence>
<reference evidence="5" key="1">
    <citation type="journal article" date="2020" name="Nature">
        <title>Giant virus diversity and host interactions through global metagenomics.</title>
        <authorList>
            <person name="Schulz F."/>
            <person name="Roux S."/>
            <person name="Paez-Espino D."/>
            <person name="Jungbluth S."/>
            <person name="Walsh D.A."/>
            <person name="Denef V.J."/>
            <person name="McMahon K.D."/>
            <person name="Konstantinidis K.T."/>
            <person name="Eloe-Fadrosh E.A."/>
            <person name="Kyrpides N.C."/>
            <person name="Woyke T."/>
        </authorList>
    </citation>
    <scope>NUCLEOTIDE SEQUENCE</scope>
    <source>
        <strain evidence="5">GVMAG-M-3300009180-1</strain>
    </source>
</reference>
<dbReference type="PANTHER" id="PTHR43392:SF2">
    <property type="entry name" value="AAA-TYPE ATPASE FAMILY PROTEIN _ ANKYRIN REPEAT FAMILY PROTEIN"/>
    <property type="match status" value="1"/>
</dbReference>
<keyword evidence="2" id="KW-0547">Nucleotide-binding</keyword>
<sequence>MDNFIAYLDKQKQATAFDATQFMYVTNMHYMHNNLGEPKYTGLYEAWQKQYSADICLPPLEPIYKTIDISANTISDLIAVIDANPYEVGIKYNFDLKALHNIRSELVELNAMIGMNTLKSSVFNQLIYFIQDLHIDAKNKTSDFKHTIICGPPGTGKTEVATIIGRMYSKVGILKKDVFKKVTRSDLIAGYLGQTAIKTTKVITDCLGGCLFIDEAYALANKTDTDIYSKECIDTICEALSNHKDDLMVIIAGYEDELEETFFKANCGLKSRFIWKFKIEDYSADEMKRIFDKKVTQQNWSVDCETAQWFESKMDTFKYFGRDVELLLSYVKICHSRRVFGKDESCKKKITMDDINAGYKVFLENKNSKPKEVAASLYGFYL</sequence>
<dbReference type="Pfam" id="PF00004">
    <property type="entry name" value="AAA"/>
    <property type="match status" value="1"/>
</dbReference>
<dbReference type="CDD" id="cd00009">
    <property type="entry name" value="AAA"/>
    <property type="match status" value="1"/>
</dbReference>
<dbReference type="InterPro" id="IPR003593">
    <property type="entry name" value="AAA+_ATPase"/>
</dbReference>
<dbReference type="SMART" id="SM00382">
    <property type="entry name" value="AAA"/>
    <property type="match status" value="1"/>
</dbReference>
<dbReference type="GO" id="GO:0016887">
    <property type="term" value="F:ATP hydrolysis activity"/>
    <property type="evidence" value="ECO:0007669"/>
    <property type="project" value="InterPro"/>
</dbReference>
<protein>
    <recommendedName>
        <fullName evidence="4">AAA+ ATPase domain-containing protein</fullName>
    </recommendedName>
</protein>
<dbReference type="InterPro" id="IPR000641">
    <property type="entry name" value="CbxX/CfxQ"/>
</dbReference>
<evidence type="ECO:0000259" key="4">
    <source>
        <dbReference type="SMART" id="SM00382"/>
    </source>
</evidence>
<organism evidence="5">
    <name type="scientific">viral metagenome</name>
    <dbReference type="NCBI Taxonomy" id="1070528"/>
    <lineage>
        <taxon>unclassified sequences</taxon>
        <taxon>metagenomes</taxon>
        <taxon>organismal metagenomes</taxon>
    </lineage>
</organism>
<evidence type="ECO:0000256" key="1">
    <source>
        <dbReference type="ARBA" id="ARBA00010378"/>
    </source>
</evidence>
<dbReference type="InterPro" id="IPR027417">
    <property type="entry name" value="P-loop_NTPase"/>
</dbReference>
<dbReference type="EMBL" id="MN739016">
    <property type="protein sequence ID" value="QHT35262.1"/>
    <property type="molecule type" value="Genomic_DNA"/>
</dbReference>